<proteinExistence type="inferred from homology"/>
<evidence type="ECO:0000259" key="11">
    <source>
        <dbReference type="PROSITE" id="PS50866"/>
    </source>
</evidence>
<dbReference type="GeneID" id="27687615"/>
<feature type="domain" description="GOLD" evidence="11">
    <location>
        <begin position="34"/>
        <end position="117"/>
    </location>
</feature>
<dbReference type="GO" id="GO:0012505">
    <property type="term" value="C:endomembrane system"/>
    <property type="evidence" value="ECO:0007669"/>
    <property type="project" value="UniProtKB-SubCell"/>
</dbReference>
<feature type="transmembrane region" description="Helical" evidence="9">
    <location>
        <begin position="174"/>
        <end position="195"/>
    </location>
</feature>
<dbReference type="Pfam" id="PF01105">
    <property type="entry name" value="EMP24_GP25L"/>
    <property type="match status" value="1"/>
</dbReference>
<evidence type="ECO:0000256" key="2">
    <source>
        <dbReference type="ARBA" id="ARBA00007104"/>
    </source>
</evidence>
<evidence type="ECO:0000313" key="13">
    <source>
        <dbReference type="Proteomes" id="UP000053201"/>
    </source>
</evidence>
<dbReference type="STRING" id="645134.A0A0L0HHX0"/>
<keyword evidence="13" id="KW-1185">Reference proteome</keyword>
<feature type="signal peptide" evidence="10">
    <location>
        <begin position="1"/>
        <end position="22"/>
    </location>
</feature>
<dbReference type="InterPro" id="IPR009038">
    <property type="entry name" value="GOLD_dom"/>
</dbReference>
<organism evidence="12 13">
    <name type="scientific">Spizellomyces punctatus (strain DAOM BR117)</name>
    <dbReference type="NCBI Taxonomy" id="645134"/>
    <lineage>
        <taxon>Eukaryota</taxon>
        <taxon>Fungi</taxon>
        <taxon>Fungi incertae sedis</taxon>
        <taxon>Chytridiomycota</taxon>
        <taxon>Chytridiomycota incertae sedis</taxon>
        <taxon>Chytridiomycetes</taxon>
        <taxon>Spizellomycetales</taxon>
        <taxon>Spizellomycetaceae</taxon>
        <taxon>Spizellomyces</taxon>
    </lineage>
</organism>
<dbReference type="VEuPathDB" id="FungiDB:SPPG_04148"/>
<keyword evidence="6 9" id="KW-0472">Membrane</keyword>
<evidence type="ECO:0000256" key="5">
    <source>
        <dbReference type="ARBA" id="ARBA00022989"/>
    </source>
</evidence>
<dbReference type="PANTHER" id="PTHR22811">
    <property type="entry name" value="TRANSMEMBRANE EMP24 DOMAIN-CONTAINING PROTEIN"/>
    <property type="match status" value="1"/>
</dbReference>
<name>A0A0L0HHX0_SPIPD</name>
<dbReference type="SUPFAM" id="SSF101576">
    <property type="entry name" value="Supernatant protein factor (SPF), C-terminal domain"/>
    <property type="match status" value="1"/>
</dbReference>
<dbReference type="PROSITE" id="PS50866">
    <property type="entry name" value="GOLD"/>
    <property type="match status" value="1"/>
</dbReference>
<evidence type="ECO:0000256" key="8">
    <source>
        <dbReference type="RuleBase" id="RU003827"/>
    </source>
</evidence>
<feature type="chain" id="PRO_5005539853" description="GOLD domain-containing protein" evidence="10">
    <location>
        <begin position="23"/>
        <end position="210"/>
    </location>
</feature>
<accession>A0A0L0HHX0</accession>
<keyword evidence="3 8" id="KW-0812">Transmembrane</keyword>
<dbReference type="InParanoid" id="A0A0L0HHX0"/>
<dbReference type="GO" id="GO:0016020">
    <property type="term" value="C:membrane"/>
    <property type="evidence" value="ECO:0007669"/>
    <property type="project" value="UniProtKB-SubCell"/>
</dbReference>
<gene>
    <name evidence="12" type="ORF">SPPG_04148</name>
</gene>
<comment type="similarity">
    <text evidence="2 8">Belongs to the EMP24/GP25L family.</text>
</comment>
<dbReference type="SMART" id="SM01190">
    <property type="entry name" value="EMP24_GP25L"/>
    <property type="match status" value="1"/>
</dbReference>
<evidence type="ECO:0000256" key="1">
    <source>
        <dbReference type="ARBA" id="ARBA00004479"/>
    </source>
</evidence>
<sequence length="210" mass="23304">MKTSVILLLAILFAWPDGRVAATALTYSMAPHERACFYTQASREGEKIGFYFAVQAGGSFDIDYEVTGPAGNRILNGRKERQGDFIFSAKQPGEHAFCFSNTMSTFSQKTIDLDISSENEFTVLKATAEQHVKGLDDSVGNLNGALNGIQRMQKYFRTRENRHFDTVKSTQARIFWFGGGEVALVVLAGLLEVFVIEKLLNGNRTVNVVF</sequence>
<dbReference type="OMA" id="NAEDCFY"/>
<dbReference type="FunCoup" id="A0A0L0HHX0">
    <property type="interactions" value="181"/>
</dbReference>
<dbReference type="EMBL" id="KQ257455">
    <property type="protein sequence ID" value="KND01056.1"/>
    <property type="molecule type" value="Genomic_DNA"/>
</dbReference>
<dbReference type="Proteomes" id="UP000053201">
    <property type="component" value="Unassembled WGS sequence"/>
</dbReference>
<reference evidence="12 13" key="1">
    <citation type="submission" date="2009-08" db="EMBL/GenBank/DDBJ databases">
        <title>The Genome Sequence of Spizellomyces punctatus strain DAOM BR117.</title>
        <authorList>
            <consortium name="The Broad Institute Genome Sequencing Platform"/>
            <person name="Russ C."/>
            <person name="Cuomo C."/>
            <person name="Shea T."/>
            <person name="Young S.K."/>
            <person name="Zeng Q."/>
            <person name="Koehrsen M."/>
            <person name="Haas B."/>
            <person name="Borodovsky M."/>
            <person name="Guigo R."/>
            <person name="Alvarado L."/>
            <person name="Berlin A."/>
            <person name="Bochicchio J."/>
            <person name="Borenstein D."/>
            <person name="Chapman S."/>
            <person name="Chen Z."/>
            <person name="Engels R."/>
            <person name="Freedman E."/>
            <person name="Gellesch M."/>
            <person name="Goldberg J."/>
            <person name="Griggs A."/>
            <person name="Gujja S."/>
            <person name="Heiman D."/>
            <person name="Hepburn T."/>
            <person name="Howarth C."/>
            <person name="Jen D."/>
            <person name="Larson L."/>
            <person name="Lewis B."/>
            <person name="Mehta T."/>
            <person name="Park D."/>
            <person name="Pearson M."/>
            <person name="Roberts A."/>
            <person name="Saif S."/>
            <person name="Shenoy N."/>
            <person name="Sisk P."/>
            <person name="Stolte C."/>
            <person name="Sykes S."/>
            <person name="Thomson T."/>
            <person name="Walk T."/>
            <person name="White J."/>
            <person name="Yandava C."/>
            <person name="Burger G."/>
            <person name="Gray M.W."/>
            <person name="Holland P.W.H."/>
            <person name="King N."/>
            <person name="Lang F.B.F."/>
            <person name="Roger A.J."/>
            <person name="Ruiz-Trillo I."/>
            <person name="Lander E."/>
            <person name="Nusbaum C."/>
        </authorList>
    </citation>
    <scope>NUCLEOTIDE SEQUENCE [LARGE SCALE GENOMIC DNA]</scope>
    <source>
        <strain evidence="12 13">DAOM BR117</strain>
    </source>
</reference>
<dbReference type="InterPro" id="IPR015720">
    <property type="entry name" value="Emp24-like"/>
</dbReference>
<dbReference type="OrthoDB" id="1929172at2759"/>
<keyword evidence="4 10" id="KW-0732">Signal</keyword>
<dbReference type="AlphaFoldDB" id="A0A0L0HHX0"/>
<evidence type="ECO:0000256" key="6">
    <source>
        <dbReference type="ARBA" id="ARBA00023136"/>
    </source>
</evidence>
<evidence type="ECO:0000256" key="4">
    <source>
        <dbReference type="ARBA" id="ARBA00022729"/>
    </source>
</evidence>
<dbReference type="eggNOG" id="KOG1693">
    <property type="taxonomic scope" value="Eukaryota"/>
</dbReference>
<dbReference type="RefSeq" id="XP_016609095.1">
    <property type="nucleotide sequence ID" value="XM_016752395.1"/>
</dbReference>
<evidence type="ECO:0000256" key="7">
    <source>
        <dbReference type="ARBA" id="ARBA00037847"/>
    </source>
</evidence>
<comment type="subcellular location">
    <subcellularLocation>
        <location evidence="7">Endomembrane system</location>
        <topology evidence="7">Single-pass membrane protein</topology>
    </subcellularLocation>
    <subcellularLocation>
        <location evidence="1 8">Membrane</location>
        <topology evidence="1 8">Single-pass type I membrane protein</topology>
    </subcellularLocation>
</comment>
<protein>
    <recommendedName>
        <fullName evidence="11">GOLD domain-containing protein</fullName>
    </recommendedName>
</protein>
<dbReference type="InterPro" id="IPR036598">
    <property type="entry name" value="GOLD_dom_sf"/>
</dbReference>
<evidence type="ECO:0000256" key="9">
    <source>
        <dbReference type="SAM" id="Phobius"/>
    </source>
</evidence>
<keyword evidence="5 9" id="KW-1133">Transmembrane helix</keyword>
<evidence type="ECO:0000256" key="3">
    <source>
        <dbReference type="ARBA" id="ARBA00022692"/>
    </source>
</evidence>
<evidence type="ECO:0000256" key="10">
    <source>
        <dbReference type="SAM" id="SignalP"/>
    </source>
</evidence>
<evidence type="ECO:0000313" key="12">
    <source>
        <dbReference type="EMBL" id="KND01056.1"/>
    </source>
</evidence>